<dbReference type="Proteomes" id="UP000249661">
    <property type="component" value="Unassembled WGS sequence"/>
</dbReference>
<protein>
    <submittedName>
        <fullName evidence="1">Uncharacterized protein</fullName>
    </submittedName>
</protein>
<name>A0ACD1HCV2_9EURO</name>
<sequence length="78" mass="8708">MCLSSSLSSVPPVHARLLCILPVCQEDTDTVLYILYARIIRRLLKRRDQNPTRRKVRADPTPGTASVPNPLISPPESN</sequence>
<dbReference type="EMBL" id="KZ824949">
    <property type="protein sequence ID" value="RAH71394.1"/>
    <property type="molecule type" value="Genomic_DNA"/>
</dbReference>
<keyword evidence="2" id="KW-1185">Reference proteome</keyword>
<proteinExistence type="predicted"/>
<reference evidence="1" key="1">
    <citation type="submission" date="2018-02" db="EMBL/GenBank/DDBJ databases">
        <title>The genomes of Aspergillus section Nigri reveals drivers in fungal speciation.</title>
        <authorList>
            <consortium name="DOE Joint Genome Institute"/>
            <person name="Vesth T.C."/>
            <person name="Nybo J."/>
            <person name="Theobald S."/>
            <person name="Brandl J."/>
            <person name="Frisvad J.C."/>
            <person name="Nielsen K.F."/>
            <person name="Lyhne E.K."/>
            <person name="Kogle M.E."/>
            <person name="Kuo A."/>
            <person name="Riley R."/>
            <person name="Clum A."/>
            <person name="Nolan M."/>
            <person name="Lipzen A."/>
            <person name="Salamov A."/>
            <person name="Henrissat B."/>
            <person name="Wiebenga A."/>
            <person name="De vries R.P."/>
            <person name="Grigoriev I.V."/>
            <person name="Mortensen U.H."/>
            <person name="Andersen M.R."/>
            <person name="Baker S.E."/>
        </authorList>
    </citation>
    <scope>NUCLEOTIDE SEQUENCE</scope>
    <source>
        <strain evidence="1">CBS 121060</strain>
    </source>
</reference>
<evidence type="ECO:0000313" key="2">
    <source>
        <dbReference type="Proteomes" id="UP000249661"/>
    </source>
</evidence>
<organism evidence="1 2">
    <name type="scientific">Aspergillus aculeatinus CBS 121060</name>
    <dbReference type="NCBI Taxonomy" id="1448322"/>
    <lineage>
        <taxon>Eukaryota</taxon>
        <taxon>Fungi</taxon>
        <taxon>Dikarya</taxon>
        <taxon>Ascomycota</taxon>
        <taxon>Pezizomycotina</taxon>
        <taxon>Eurotiomycetes</taxon>
        <taxon>Eurotiomycetidae</taxon>
        <taxon>Eurotiales</taxon>
        <taxon>Aspergillaceae</taxon>
        <taxon>Aspergillus</taxon>
        <taxon>Aspergillus subgen. Circumdati</taxon>
    </lineage>
</organism>
<accession>A0ACD1HCV2</accession>
<gene>
    <name evidence="1" type="ORF">BO66DRAFT_56914</name>
</gene>
<evidence type="ECO:0000313" key="1">
    <source>
        <dbReference type="EMBL" id="RAH71394.1"/>
    </source>
</evidence>